<feature type="transmembrane region" description="Helical" evidence="1">
    <location>
        <begin position="63"/>
        <end position="84"/>
    </location>
</feature>
<evidence type="ECO:0000313" key="3">
    <source>
        <dbReference type="Proteomes" id="UP001060919"/>
    </source>
</evidence>
<proteinExistence type="predicted"/>
<keyword evidence="3" id="KW-1185">Reference proteome</keyword>
<keyword evidence="1" id="KW-1133">Transmembrane helix</keyword>
<organism evidence="2 3">
    <name type="scientific">Aureispira anguillae</name>
    <dbReference type="NCBI Taxonomy" id="2864201"/>
    <lineage>
        <taxon>Bacteria</taxon>
        <taxon>Pseudomonadati</taxon>
        <taxon>Bacteroidota</taxon>
        <taxon>Saprospiria</taxon>
        <taxon>Saprospirales</taxon>
        <taxon>Saprospiraceae</taxon>
        <taxon>Aureispira</taxon>
    </lineage>
</organism>
<keyword evidence="1" id="KW-0812">Transmembrane</keyword>
<evidence type="ECO:0000256" key="1">
    <source>
        <dbReference type="SAM" id="Phobius"/>
    </source>
</evidence>
<dbReference type="AlphaFoldDB" id="A0A915YGN3"/>
<name>A0A915YGN3_9BACT</name>
<accession>A0A915YGN3</accession>
<dbReference type="Proteomes" id="UP001060919">
    <property type="component" value="Chromosome"/>
</dbReference>
<dbReference type="EMBL" id="AP026867">
    <property type="protein sequence ID" value="BDS12743.1"/>
    <property type="molecule type" value="Genomic_DNA"/>
</dbReference>
<keyword evidence="1" id="KW-0472">Membrane</keyword>
<gene>
    <name evidence="2" type="ORF">AsAng_0034680</name>
</gene>
<sequence>MKEALKILLSWLLSCFSLGIYIGDGAELDSLLQQLRKFGLQEQAYELELVYLSLIINEAFKTLMMFLSLMFLFLANLKTILYWLDKVSLKVKKIYKKATDFFKIKNKPNHEN</sequence>
<dbReference type="RefSeq" id="WP_264788101.1">
    <property type="nucleotide sequence ID" value="NZ_AP026867.1"/>
</dbReference>
<dbReference type="KEGG" id="aup:AsAng_0034680"/>
<protein>
    <submittedName>
        <fullName evidence="2">Uncharacterized protein</fullName>
    </submittedName>
</protein>
<reference evidence="2" key="1">
    <citation type="submission" date="2022-09" db="EMBL/GenBank/DDBJ databases">
        <title>Aureispira anguillicida sp. nov., isolated from Leptocephalus of Japanese eel Anguilla japonica.</title>
        <authorList>
            <person name="Yuasa K."/>
            <person name="Mekata T."/>
            <person name="Ikunari K."/>
        </authorList>
    </citation>
    <scope>NUCLEOTIDE SEQUENCE</scope>
    <source>
        <strain evidence="2">EL160426</strain>
    </source>
</reference>
<evidence type="ECO:0000313" key="2">
    <source>
        <dbReference type="EMBL" id="BDS12743.1"/>
    </source>
</evidence>